<dbReference type="InterPro" id="IPR001117">
    <property type="entry name" value="Cu-oxidase_2nd"/>
</dbReference>
<feature type="domain" description="Plastocyanin-like" evidence="8">
    <location>
        <begin position="165"/>
        <end position="318"/>
    </location>
</feature>
<dbReference type="InterPro" id="IPR011707">
    <property type="entry name" value="Cu-oxidase-like_N"/>
</dbReference>
<keyword evidence="4" id="KW-0560">Oxidoreductase</keyword>
<protein>
    <recommendedName>
        <fullName evidence="13">Laccase</fullName>
    </recommendedName>
</protein>
<keyword evidence="5" id="KW-0186">Copper</keyword>
<dbReference type="Pfam" id="PF00394">
    <property type="entry name" value="Cu-oxidase"/>
    <property type="match status" value="1"/>
</dbReference>
<dbReference type="CDD" id="cd13877">
    <property type="entry name" value="CuRO_2_Fet3p_like"/>
    <property type="match status" value="1"/>
</dbReference>
<feature type="region of interest" description="Disordered" evidence="6">
    <location>
        <begin position="560"/>
        <end position="584"/>
    </location>
</feature>
<evidence type="ECO:0000256" key="1">
    <source>
        <dbReference type="ARBA" id="ARBA00010609"/>
    </source>
</evidence>
<evidence type="ECO:0000259" key="9">
    <source>
        <dbReference type="Pfam" id="PF07731"/>
    </source>
</evidence>
<dbReference type="InterPro" id="IPR011706">
    <property type="entry name" value="Cu-oxidase_C"/>
</dbReference>
<evidence type="ECO:0000313" key="11">
    <source>
        <dbReference type="EMBL" id="KAL1297975.1"/>
    </source>
</evidence>
<evidence type="ECO:0000256" key="4">
    <source>
        <dbReference type="ARBA" id="ARBA00023002"/>
    </source>
</evidence>
<keyword evidence="3 7" id="KW-0732">Signal</keyword>
<evidence type="ECO:0008006" key="13">
    <source>
        <dbReference type="Google" id="ProtNLM"/>
    </source>
</evidence>
<proteinExistence type="inferred from homology"/>
<organism evidence="11 12">
    <name type="scientific">Neodothiora populina</name>
    <dbReference type="NCBI Taxonomy" id="2781224"/>
    <lineage>
        <taxon>Eukaryota</taxon>
        <taxon>Fungi</taxon>
        <taxon>Dikarya</taxon>
        <taxon>Ascomycota</taxon>
        <taxon>Pezizomycotina</taxon>
        <taxon>Dothideomycetes</taxon>
        <taxon>Dothideomycetidae</taxon>
        <taxon>Dothideales</taxon>
        <taxon>Dothioraceae</taxon>
        <taxon>Neodothiora</taxon>
    </lineage>
</organism>
<dbReference type="PROSITE" id="PS00080">
    <property type="entry name" value="MULTICOPPER_OXIDASE2"/>
    <property type="match status" value="1"/>
</dbReference>
<name>A0ABR3P5P2_9PEZI</name>
<dbReference type="GeneID" id="95980182"/>
<feature type="chain" id="PRO_5047364822" description="Laccase" evidence="7">
    <location>
        <begin position="18"/>
        <end position="584"/>
    </location>
</feature>
<dbReference type="InterPro" id="IPR044130">
    <property type="entry name" value="CuRO_2_Fet3-like"/>
</dbReference>
<gene>
    <name evidence="11" type="ORF">AAFC00_006483</name>
</gene>
<reference evidence="11 12" key="1">
    <citation type="submission" date="2024-07" db="EMBL/GenBank/DDBJ databases">
        <title>Draft sequence of the Neodothiora populina.</title>
        <authorList>
            <person name="Drown D.D."/>
            <person name="Schuette U.S."/>
            <person name="Buechlein A.B."/>
            <person name="Rusch D.R."/>
            <person name="Winton L.W."/>
            <person name="Adams G.A."/>
        </authorList>
    </citation>
    <scope>NUCLEOTIDE SEQUENCE [LARGE SCALE GENOMIC DNA]</scope>
    <source>
        <strain evidence="11 12">CPC 39397</strain>
    </source>
</reference>
<dbReference type="Pfam" id="PF07732">
    <property type="entry name" value="Cu-oxidase_3"/>
    <property type="match status" value="1"/>
</dbReference>
<evidence type="ECO:0000256" key="2">
    <source>
        <dbReference type="ARBA" id="ARBA00022723"/>
    </source>
</evidence>
<dbReference type="PROSITE" id="PS00079">
    <property type="entry name" value="MULTICOPPER_OXIDASE1"/>
    <property type="match status" value="2"/>
</dbReference>
<evidence type="ECO:0000259" key="10">
    <source>
        <dbReference type="Pfam" id="PF07732"/>
    </source>
</evidence>
<sequence length="584" mass="64702">MSVMTAIILAIVAVVSALPNHSYNVTSPSNSTGKTVTYDWSIGWTTAAPDGFERPVIGINGEWPCPTMRVDYGDRVIVRVTNNLGNQSTSIHWHGIFQYGSSEMDGTVGTSQCPIAPGQTMEYDWIANQTGTYWYHSHDSGQYPDGLWGPLIIDDPNPPFEYDEELIITLSDWYHEQMPHLIEYYQSHQGEAYDGTPTPAVALFNSGVNVSVLVKPDTTYLVRIICPAAFSGVGFIFDQHETTTVELDGRYTVPVTSKDFERVAAGQRQAVLLKTKNDTSTNYAFWGSLDVNMLFLDKGTIPPQTYNTNVTAWLVYNEDAPLPDPPVFATVNNDQFYEDLDYQPLDGTTVFEPVDRQLILDTSAANISGISRYTINGETYLGADVPSLYTALTVGDNYSSDPTVYGETNPYVFKYGEIIEIVINNQHTNLHPWHMHGHEFQVLERTNPDTGSFPGYYTNYSNTPVFRDTIMLQPNSYAVIRFKADNPGVWLFHCHIEFHVPAGLTATFIEAPEMIGSGGASIPQNHIDICKAVPQAYEGNAAGNTVDALNLTGAPEAVPQDQYGSLYPPPNGTVQISRKRSIRH</sequence>
<dbReference type="PANTHER" id="PTHR11709">
    <property type="entry name" value="MULTI-COPPER OXIDASE"/>
    <property type="match status" value="1"/>
</dbReference>
<dbReference type="InterPro" id="IPR008972">
    <property type="entry name" value="Cupredoxin"/>
</dbReference>
<keyword evidence="12" id="KW-1185">Reference proteome</keyword>
<evidence type="ECO:0000256" key="3">
    <source>
        <dbReference type="ARBA" id="ARBA00022729"/>
    </source>
</evidence>
<evidence type="ECO:0000313" key="12">
    <source>
        <dbReference type="Proteomes" id="UP001562354"/>
    </source>
</evidence>
<evidence type="ECO:0000256" key="7">
    <source>
        <dbReference type="SAM" id="SignalP"/>
    </source>
</evidence>
<comment type="caution">
    <text evidence="11">The sequence shown here is derived from an EMBL/GenBank/DDBJ whole genome shotgun (WGS) entry which is preliminary data.</text>
</comment>
<dbReference type="InterPro" id="IPR045087">
    <property type="entry name" value="Cu-oxidase_fam"/>
</dbReference>
<dbReference type="InterPro" id="IPR033138">
    <property type="entry name" value="Cu_oxidase_CS"/>
</dbReference>
<dbReference type="SUPFAM" id="SSF49503">
    <property type="entry name" value="Cupredoxins"/>
    <property type="match status" value="3"/>
</dbReference>
<feature type="domain" description="Plastocyanin-like" evidence="10">
    <location>
        <begin position="42"/>
        <end position="157"/>
    </location>
</feature>
<dbReference type="RefSeq" id="XP_069197657.1">
    <property type="nucleotide sequence ID" value="XM_069346444.1"/>
</dbReference>
<dbReference type="InterPro" id="IPR002355">
    <property type="entry name" value="Cu_oxidase_Cu_BS"/>
</dbReference>
<dbReference type="PANTHER" id="PTHR11709:SF361">
    <property type="entry name" value="IRON TRANSPORT MULTICOPPER OXIDASE FET3"/>
    <property type="match status" value="1"/>
</dbReference>
<feature type="signal peptide" evidence="7">
    <location>
        <begin position="1"/>
        <end position="17"/>
    </location>
</feature>
<dbReference type="Proteomes" id="UP001562354">
    <property type="component" value="Unassembled WGS sequence"/>
</dbReference>
<evidence type="ECO:0000259" key="8">
    <source>
        <dbReference type="Pfam" id="PF00394"/>
    </source>
</evidence>
<keyword evidence="2" id="KW-0479">Metal-binding</keyword>
<accession>A0ABR3P5P2</accession>
<comment type="similarity">
    <text evidence="1">Belongs to the multicopper oxidase family.</text>
</comment>
<dbReference type="EMBL" id="JBFMKM010000014">
    <property type="protein sequence ID" value="KAL1297975.1"/>
    <property type="molecule type" value="Genomic_DNA"/>
</dbReference>
<evidence type="ECO:0000256" key="5">
    <source>
        <dbReference type="ARBA" id="ARBA00023008"/>
    </source>
</evidence>
<dbReference type="Pfam" id="PF07731">
    <property type="entry name" value="Cu-oxidase_2"/>
    <property type="match status" value="1"/>
</dbReference>
<dbReference type="Gene3D" id="2.60.40.420">
    <property type="entry name" value="Cupredoxins - blue copper proteins"/>
    <property type="match status" value="3"/>
</dbReference>
<feature type="domain" description="Plastocyanin-like" evidence="9">
    <location>
        <begin position="385"/>
        <end position="512"/>
    </location>
</feature>
<evidence type="ECO:0000256" key="6">
    <source>
        <dbReference type="SAM" id="MobiDB-lite"/>
    </source>
</evidence>